<dbReference type="EMBL" id="JANJYI010000005">
    <property type="protein sequence ID" value="KAK2649605.1"/>
    <property type="molecule type" value="Genomic_DNA"/>
</dbReference>
<dbReference type="InterPro" id="IPR008971">
    <property type="entry name" value="HSP40/DnaJ_pept-bd"/>
</dbReference>
<evidence type="ECO:0000313" key="3">
    <source>
        <dbReference type="Proteomes" id="UP001280121"/>
    </source>
</evidence>
<dbReference type="Gene3D" id="2.60.260.20">
    <property type="entry name" value="Urease metallochaperone UreE, N-terminal domain"/>
    <property type="match status" value="1"/>
</dbReference>
<sequence length="155" mass="17376">MPIIFEYVIPTDTQLSKVQSSKAINDPPLHPSHLHLPGIFKSSYIVSSLTVEVVFYEDGEPVIDGEPGDLKFRIRTAPHDVSELVQALVGFEKIKHLDEHLVDIISKFSTEKLLETSINTGITKPKEVRKFKGEGMTLHFSNKKGDLYVTFEVLG</sequence>
<organism evidence="2 3">
    <name type="scientific">Dipteronia dyeriana</name>
    <dbReference type="NCBI Taxonomy" id="168575"/>
    <lineage>
        <taxon>Eukaryota</taxon>
        <taxon>Viridiplantae</taxon>
        <taxon>Streptophyta</taxon>
        <taxon>Embryophyta</taxon>
        <taxon>Tracheophyta</taxon>
        <taxon>Spermatophyta</taxon>
        <taxon>Magnoliopsida</taxon>
        <taxon>eudicotyledons</taxon>
        <taxon>Gunneridae</taxon>
        <taxon>Pentapetalae</taxon>
        <taxon>rosids</taxon>
        <taxon>malvids</taxon>
        <taxon>Sapindales</taxon>
        <taxon>Sapindaceae</taxon>
        <taxon>Hippocastanoideae</taxon>
        <taxon>Acereae</taxon>
        <taxon>Dipteronia</taxon>
    </lineage>
</organism>
<keyword evidence="3" id="KW-1185">Reference proteome</keyword>
<dbReference type="SUPFAM" id="SSF49493">
    <property type="entry name" value="HSP40/DnaJ peptide-binding domain"/>
    <property type="match status" value="1"/>
</dbReference>
<dbReference type="GO" id="GO:0006457">
    <property type="term" value="P:protein folding"/>
    <property type="evidence" value="ECO:0007669"/>
    <property type="project" value="InterPro"/>
</dbReference>
<comment type="caution">
    <text evidence="2">The sequence shown here is derived from an EMBL/GenBank/DDBJ whole genome shotgun (WGS) entry which is preliminary data.</text>
</comment>
<reference evidence="2" key="1">
    <citation type="journal article" date="2023" name="Plant J.">
        <title>Genome sequences and population genomics provide insights into the demographic history, inbreeding, and mutation load of two 'living fossil' tree species of Dipteronia.</title>
        <authorList>
            <person name="Feng Y."/>
            <person name="Comes H.P."/>
            <person name="Chen J."/>
            <person name="Zhu S."/>
            <person name="Lu R."/>
            <person name="Zhang X."/>
            <person name="Li P."/>
            <person name="Qiu J."/>
            <person name="Olsen K.M."/>
            <person name="Qiu Y."/>
        </authorList>
    </citation>
    <scope>NUCLEOTIDE SEQUENCE</scope>
    <source>
        <strain evidence="2">KIB01</strain>
    </source>
</reference>
<dbReference type="PANTHER" id="PTHR43888">
    <property type="entry name" value="DNAJ-LIKE-2, ISOFORM A-RELATED"/>
    <property type="match status" value="1"/>
</dbReference>
<dbReference type="InterPro" id="IPR044713">
    <property type="entry name" value="DNJA1/2-like"/>
</dbReference>
<protein>
    <recommendedName>
        <fullName evidence="1">Chaperone DnaJ C-terminal domain-containing protein</fullName>
    </recommendedName>
</protein>
<gene>
    <name evidence="2" type="ORF">Ddye_017094</name>
</gene>
<feature type="domain" description="Chaperone DnaJ C-terminal" evidence="1">
    <location>
        <begin position="53"/>
        <end position="153"/>
    </location>
</feature>
<dbReference type="Pfam" id="PF01556">
    <property type="entry name" value="DnaJ_C"/>
    <property type="match status" value="1"/>
</dbReference>
<dbReference type="Proteomes" id="UP001280121">
    <property type="component" value="Unassembled WGS sequence"/>
</dbReference>
<evidence type="ECO:0000259" key="1">
    <source>
        <dbReference type="Pfam" id="PF01556"/>
    </source>
</evidence>
<dbReference type="GO" id="GO:0030544">
    <property type="term" value="F:Hsp70 protein binding"/>
    <property type="evidence" value="ECO:0007669"/>
    <property type="project" value="InterPro"/>
</dbReference>
<accession>A0AAD9X159</accession>
<proteinExistence type="predicted"/>
<dbReference type="GO" id="GO:0051082">
    <property type="term" value="F:unfolded protein binding"/>
    <property type="evidence" value="ECO:0007669"/>
    <property type="project" value="InterPro"/>
</dbReference>
<evidence type="ECO:0000313" key="2">
    <source>
        <dbReference type="EMBL" id="KAK2649605.1"/>
    </source>
</evidence>
<name>A0AAD9X159_9ROSI</name>
<dbReference type="AlphaFoldDB" id="A0AAD9X159"/>
<dbReference type="InterPro" id="IPR002939">
    <property type="entry name" value="DnaJ_C"/>
</dbReference>